<accession>A0A9X0BII0</accession>
<feature type="region of interest" description="Disordered" evidence="1">
    <location>
        <begin position="71"/>
        <end position="100"/>
    </location>
</feature>
<protein>
    <submittedName>
        <fullName evidence="2">Uncharacterized protein</fullName>
    </submittedName>
</protein>
<dbReference type="EMBL" id="JAPWDO010000006">
    <property type="protein sequence ID" value="KAJ5466075.1"/>
    <property type="molecule type" value="Genomic_DNA"/>
</dbReference>
<reference evidence="2" key="1">
    <citation type="submission" date="2022-12" db="EMBL/GenBank/DDBJ databases">
        <authorList>
            <person name="Petersen C."/>
        </authorList>
    </citation>
    <scope>NUCLEOTIDE SEQUENCE</scope>
    <source>
        <strain evidence="2">IBT 17660</strain>
    </source>
</reference>
<organism evidence="2 3">
    <name type="scientific">Penicillium desertorum</name>
    <dbReference type="NCBI Taxonomy" id="1303715"/>
    <lineage>
        <taxon>Eukaryota</taxon>
        <taxon>Fungi</taxon>
        <taxon>Dikarya</taxon>
        <taxon>Ascomycota</taxon>
        <taxon>Pezizomycotina</taxon>
        <taxon>Eurotiomycetes</taxon>
        <taxon>Eurotiomycetidae</taxon>
        <taxon>Eurotiales</taxon>
        <taxon>Aspergillaceae</taxon>
        <taxon>Penicillium</taxon>
    </lineage>
</organism>
<reference evidence="2" key="2">
    <citation type="journal article" date="2023" name="IMA Fungus">
        <title>Comparative genomic study of the Penicillium genus elucidates a diverse pangenome and 15 lateral gene transfer events.</title>
        <authorList>
            <person name="Petersen C."/>
            <person name="Sorensen T."/>
            <person name="Nielsen M.R."/>
            <person name="Sondergaard T.E."/>
            <person name="Sorensen J.L."/>
            <person name="Fitzpatrick D.A."/>
            <person name="Frisvad J.C."/>
            <person name="Nielsen K.L."/>
        </authorList>
    </citation>
    <scope>NUCLEOTIDE SEQUENCE</scope>
    <source>
        <strain evidence="2">IBT 17660</strain>
    </source>
</reference>
<evidence type="ECO:0000256" key="1">
    <source>
        <dbReference type="SAM" id="MobiDB-lite"/>
    </source>
</evidence>
<evidence type="ECO:0000313" key="3">
    <source>
        <dbReference type="Proteomes" id="UP001147760"/>
    </source>
</evidence>
<gene>
    <name evidence="2" type="ORF">N7530_009862</name>
</gene>
<dbReference type="Proteomes" id="UP001147760">
    <property type="component" value="Unassembled WGS sequence"/>
</dbReference>
<sequence length="100" mass="10853">MTALGAKNDCLPPSNFRERVAALTTAVSSRVCFYVGSMSMAKVKNGPAAACLPRSRHIHSPVLPVTSLEVPSRQFSPERRARRHDWGDVTPLSDSIPPPV</sequence>
<name>A0A9X0BII0_9EURO</name>
<proteinExistence type="predicted"/>
<comment type="caution">
    <text evidence="2">The sequence shown here is derived from an EMBL/GenBank/DDBJ whole genome shotgun (WGS) entry which is preliminary data.</text>
</comment>
<keyword evidence="3" id="KW-1185">Reference proteome</keyword>
<feature type="compositionally biased region" description="Basic and acidic residues" evidence="1">
    <location>
        <begin position="76"/>
        <end position="87"/>
    </location>
</feature>
<evidence type="ECO:0000313" key="2">
    <source>
        <dbReference type="EMBL" id="KAJ5466075.1"/>
    </source>
</evidence>
<dbReference type="AlphaFoldDB" id="A0A9X0BII0"/>